<sequence>MPLSAAEKMRRRREKLKEPGKYDEYKEKIKQACRKTRQKKKEEIERIPLSKKAKVIIENRRKTKERVRKHRLQKKQNEQTNTIVNETSIRVTPQSIGKTVVRARNALPACPIKKQLVLGRLLDECPKESPPTMHGASGLNKKVIFEIQTCYQRDDISRQAPGLKDYVTVRNERGEKEKMQIRHLFSSVTETHSLFVQELGNIVGRNKFAELRPKHVYLSSKLPHNVKQI</sequence>
<keyword evidence="3" id="KW-1185">Reference proteome</keyword>
<reference evidence="2 3" key="1">
    <citation type="submission" date="2023-11" db="EMBL/GenBank/DDBJ databases">
        <authorList>
            <person name="Hedman E."/>
            <person name="Englund M."/>
            <person name="Stromberg M."/>
            <person name="Nyberg Akerstrom W."/>
            <person name="Nylinder S."/>
            <person name="Jareborg N."/>
            <person name="Kallberg Y."/>
            <person name="Kronander E."/>
        </authorList>
    </citation>
    <scope>NUCLEOTIDE SEQUENCE [LARGE SCALE GENOMIC DNA]</scope>
</reference>
<dbReference type="AlphaFoldDB" id="A0AAV1KPA8"/>
<gene>
    <name evidence="2" type="ORF">PARMNEM_LOCUS5584</name>
</gene>
<evidence type="ECO:0000313" key="3">
    <source>
        <dbReference type="Proteomes" id="UP001314205"/>
    </source>
</evidence>
<dbReference type="EMBL" id="CAVLGL010000068">
    <property type="protein sequence ID" value="CAK1584305.1"/>
    <property type="molecule type" value="Genomic_DNA"/>
</dbReference>
<evidence type="ECO:0000256" key="1">
    <source>
        <dbReference type="SAM" id="MobiDB-lite"/>
    </source>
</evidence>
<name>A0AAV1KPA8_9NEOP</name>
<evidence type="ECO:0000313" key="2">
    <source>
        <dbReference type="EMBL" id="CAK1584305.1"/>
    </source>
</evidence>
<dbReference type="Proteomes" id="UP001314205">
    <property type="component" value="Unassembled WGS sequence"/>
</dbReference>
<comment type="caution">
    <text evidence="2">The sequence shown here is derived from an EMBL/GenBank/DDBJ whole genome shotgun (WGS) entry which is preliminary data.</text>
</comment>
<feature type="region of interest" description="Disordered" evidence="1">
    <location>
        <begin position="1"/>
        <end position="23"/>
    </location>
</feature>
<proteinExistence type="predicted"/>
<protein>
    <submittedName>
        <fullName evidence="2">Uncharacterized protein</fullName>
    </submittedName>
</protein>
<accession>A0AAV1KPA8</accession>
<organism evidence="2 3">
    <name type="scientific">Parnassius mnemosyne</name>
    <name type="common">clouded apollo</name>
    <dbReference type="NCBI Taxonomy" id="213953"/>
    <lineage>
        <taxon>Eukaryota</taxon>
        <taxon>Metazoa</taxon>
        <taxon>Ecdysozoa</taxon>
        <taxon>Arthropoda</taxon>
        <taxon>Hexapoda</taxon>
        <taxon>Insecta</taxon>
        <taxon>Pterygota</taxon>
        <taxon>Neoptera</taxon>
        <taxon>Endopterygota</taxon>
        <taxon>Lepidoptera</taxon>
        <taxon>Glossata</taxon>
        <taxon>Ditrysia</taxon>
        <taxon>Papilionoidea</taxon>
        <taxon>Papilionidae</taxon>
        <taxon>Parnassiinae</taxon>
        <taxon>Parnassini</taxon>
        <taxon>Parnassius</taxon>
        <taxon>Driopa</taxon>
    </lineage>
</organism>